<keyword evidence="2" id="KW-0378">Hydrolase</keyword>
<gene>
    <name evidence="6" type="primary">cpdA</name>
    <name evidence="6" type="ORF">GCM10025866_22800</name>
</gene>
<comment type="similarity">
    <text evidence="4">Belongs to the cyclic nucleotide phosphodiesterase class-III family.</text>
</comment>
<proteinExistence type="inferred from homology"/>
<keyword evidence="3" id="KW-0408">Iron</keyword>
<dbReference type="InterPro" id="IPR029052">
    <property type="entry name" value="Metallo-depent_PP-like"/>
</dbReference>
<accession>A0ABN6XNB5</accession>
<evidence type="ECO:0000256" key="2">
    <source>
        <dbReference type="ARBA" id="ARBA00022801"/>
    </source>
</evidence>
<dbReference type="EMBL" id="AP027731">
    <property type="protein sequence ID" value="BDZ46371.1"/>
    <property type="molecule type" value="Genomic_DNA"/>
</dbReference>
<evidence type="ECO:0000256" key="3">
    <source>
        <dbReference type="ARBA" id="ARBA00023004"/>
    </source>
</evidence>
<reference evidence="7" key="1">
    <citation type="journal article" date="2019" name="Int. J. Syst. Evol. Microbiol.">
        <title>The Global Catalogue of Microorganisms (GCM) 10K type strain sequencing project: providing services to taxonomists for standard genome sequencing and annotation.</title>
        <authorList>
            <consortium name="The Broad Institute Genomics Platform"/>
            <consortium name="The Broad Institute Genome Sequencing Center for Infectious Disease"/>
            <person name="Wu L."/>
            <person name="Ma J."/>
        </authorList>
    </citation>
    <scope>NUCLEOTIDE SEQUENCE [LARGE SCALE GENOMIC DNA]</scope>
    <source>
        <strain evidence="7">NBRC 108725</strain>
    </source>
</reference>
<evidence type="ECO:0000256" key="4">
    <source>
        <dbReference type="ARBA" id="ARBA00025742"/>
    </source>
</evidence>
<dbReference type="RefSeq" id="WP_286276445.1">
    <property type="nucleotide sequence ID" value="NZ_AP027731.1"/>
</dbReference>
<keyword evidence="1" id="KW-0479">Metal-binding</keyword>
<dbReference type="Pfam" id="PF00149">
    <property type="entry name" value="Metallophos"/>
    <property type="match status" value="1"/>
</dbReference>
<keyword evidence="7" id="KW-1185">Reference proteome</keyword>
<evidence type="ECO:0000256" key="1">
    <source>
        <dbReference type="ARBA" id="ARBA00022723"/>
    </source>
</evidence>
<dbReference type="InterPro" id="IPR004843">
    <property type="entry name" value="Calcineurin-like_PHP"/>
</dbReference>
<protein>
    <submittedName>
        <fullName evidence="6">3',5'-cyclic adenosine monophosphate phosphodiesterase CpdA</fullName>
    </submittedName>
</protein>
<dbReference type="SUPFAM" id="SSF56300">
    <property type="entry name" value="Metallo-dependent phosphatases"/>
    <property type="match status" value="1"/>
</dbReference>
<dbReference type="InterPro" id="IPR050884">
    <property type="entry name" value="CNP_phosphodiesterase-III"/>
</dbReference>
<dbReference type="PANTHER" id="PTHR42988">
    <property type="entry name" value="PHOSPHOHYDROLASE"/>
    <property type="match status" value="1"/>
</dbReference>
<sequence>MPTPAPEPTHVLAHLSDTHFLAGGAPLHGSVDTVEHLRRALQRLEEAEVAVDAIVHTGDIADLGELDAYQRVREIVEPVADRLGCPVIWVAGNHDQRGPLREGLFGAAPSTEPLDSVHDLGGLRVVAIDTSVPGAGHGDLDPEQVEWLREVLAQPAPHGTVLAMHHPPVPTTVRVLEPFQFRAVDALAEVLAGTDVRVILSGHLHYSVNGRVAGVPVSVAPATSYTVQVAAPHLGLTGVDADQALSLALLYPEQVVTALLPIDVAPAVVHLPDGYFDS</sequence>
<dbReference type="PANTHER" id="PTHR42988:SF2">
    <property type="entry name" value="CYCLIC NUCLEOTIDE PHOSPHODIESTERASE CBUA0032-RELATED"/>
    <property type="match status" value="1"/>
</dbReference>
<evidence type="ECO:0000259" key="5">
    <source>
        <dbReference type="Pfam" id="PF00149"/>
    </source>
</evidence>
<dbReference type="Proteomes" id="UP001321498">
    <property type="component" value="Chromosome"/>
</dbReference>
<evidence type="ECO:0000313" key="6">
    <source>
        <dbReference type="EMBL" id="BDZ46371.1"/>
    </source>
</evidence>
<evidence type="ECO:0000313" key="7">
    <source>
        <dbReference type="Proteomes" id="UP001321498"/>
    </source>
</evidence>
<name>A0ABN6XNB5_9MICO</name>
<dbReference type="Gene3D" id="3.60.21.10">
    <property type="match status" value="1"/>
</dbReference>
<feature type="domain" description="Calcineurin-like phosphoesterase" evidence="5">
    <location>
        <begin position="12"/>
        <end position="206"/>
    </location>
</feature>
<organism evidence="6 7">
    <name type="scientific">Naasia aerilata</name>
    <dbReference type="NCBI Taxonomy" id="1162966"/>
    <lineage>
        <taxon>Bacteria</taxon>
        <taxon>Bacillati</taxon>
        <taxon>Actinomycetota</taxon>
        <taxon>Actinomycetes</taxon>
        <taxon>Micrococcales</taxon>
        <taxon>Microbacteriaceae</taxon>
        <taxon>Naasia</taxon>
    </lineage>
</organism>